<dbReference type="Pfam" id="PF11130">
    <property type="entry name" value="TraC_F_IV"/>
    <property type="match status" value="1"/>
</dbReference>
<sequence>MVVEKLRTPPEAGTLTGEKARGEKTVNALMDTFPEGTMLCMTIVVQPQDTLEERFTRLSKKCSRGEHRVPPCPSGCGHREGISGNRHKLYRAGISFLLRAEDMDSLKRKRVALTTALLGRRSAAGPSRSLMWGH</sequence>
<organism evidence="1 2">
    <name type="scientific">Escherichia coli</name>
    <dbReference type="NCBI Taxonomy" id="562"/>
    <lineage>
        <taxon>Bacteria</taxon>
        <taxon>Pseudomonadati</taxon>
        <taxon>Pseudomonadota</taxon>
        <taxon>Gammaproteobacteria</taxon>
        <taxon>Enterobacterales</taxon>
        <taxon>Enterobacteriaceae</taxon>
        <taxon>Escherichia</taxon>
    </lineage>
</organism>
<proteinExistence type="predicted"/>
<name>A0A376KQM7_ECOLX</name>
<dbReference type="EMBL" id="UFZQ01000001">
    <property type="protein sequence ID" value="STE83611.1"/>
    <property type="molecule type" value="Genomic_DNA"/>
</dbReference>
<gene>
    <name evidence="1" type="ORF">NCTC10418_01267</name>
</gene>
<evidence type="ECO:0000313" key="1">
    <source>
        <dbReference type="EMBL" id="STE83611.1"/>
    </source>
</evidence>
<evidence type="ECO:0000313" key="2">
    <source>
        <dbReference type="Proteomes" id="UP000255460"/>
    </source>
</evidence>
<dbReference type="InterPro" id="IPR025955">
    <property type="entry name" value="TraC/Conjuga_ATPase"/>
</dbReference>
<reference evidence="1 2" key="1">
    <citation type="submission" date="2018-06" db="EMBL/GenBank/DDBJ databases">
        <authorList>
            <consortium name="Pathogen Informatics"/>
            <person name="Doyle S."/>
        </authorList>
    </citation>
    <scope>NUCLEOTIDE SEQUENCE [LARGE SCALE GENOMIC DNA]</scope>
    <source>
        <strain evidence="1 2">NCTC10418</strain>
    </source>
</reference>
<protein>
    <submittedName>
        <fullName evidence="1">Putative plasmid-related outer membrane ATPase</fullName>
    </submittedName>
</protein>
<accession>A0A376KQM7</accession>
<dbReference type="AlphaFoldDB" id="A0A376KQM7"/>
<dbReference type="Proteomes" id="UP000255460">
    <property type="component" value="Unassembled WGS sequence"/>
</dbReference>